<keyword evidence="2" id="KW-1185">Reference proteome</keyword>
<evidence type="ECO:0000313" key="1">
    <source>
        <dbReference type="EMBL" id="KAL1281849.1"/>
    </source>
</evidence>
<protein>
    <submittedName>
        <fullName evidence="1">Uncharacterized protein</fullName>
    </submittedName>
</protein>
<name>A0ABR3NXS9_9TELE</name>
<accession>A0ABR3NXS9</accession>
<dbReference type="EMBL" id="JAYMGO010000001">
    <property type="protein sequence ID" value="KAL1281849.1"/>
    <property type="molecule type" value="Genomic_DNA"/>
</dbReference>
<gene>
    <name evidence="1" type="ORF">QQF64_000652</name>
</gene>
<dbReference type="Proteomes" id="UP001558613">
    <property type="component" value="Unassembled WGS sequence"/>
</dbReference>
<sequence length="66" mass="7838">MGQEIKGALMRALREGEEKKGDMKEIKKRLMRRAGKQPHNRTRWHRIPIQPRTGTERRQRAATVYV</sequence>
<reference evidence="1 2" key="1">
    <citation type="submission" date="2023-09" db="EMBL/GenBank/DDBJ databases">
        <authorList>
            <person name="Wang M."/>
        </authorList>
    </citation>
    <scope>NUCLEOTIDE SEQUENCE [LARGE SCALE GENOMIC DNA]</scope>
    <source>
        <strain evidence="1">GT-2023</strain>
        <tissue evidence="1">Liver</tissue>
    </source>
</reference>
<organism evidence="1 2">
    <name type="scientific">Cirrhinus molitorella</name>
    <name type="common">mud carp</name>
    <dbReference type="NCBI Taxonomy" id="172907"/>
    <lineage>
        <taxon>Eukaryota</taxon>
        <taxon>Metazoa</taxon>
        <taxon>Chordata</taxon>
        <taxon>Craniata</taxon>
        <taxon>Vertebrata</taxon>
        <taxon>Euteleostomi</taxon>
        <taxon>Actinopterygii</taxon>
        <taxon>Neopterygii</taxon>
        <taxon>Teleostei</taxon>
        <taxon>Ostariophysi</taxon>
        <taxon>Cypriniformes</taxon>
        <taxon>Cyprinidae</taxon>
        <taxon>Labeoninae</taxon>
        <taxon>Labeonini</taxon>
        <taxon>Cirrhinus</taxon>
    </lineage>
</organism>
<comment type="caution">
    <text evidence="1">The sequence shown here is derived from an EMBL/GenBank/DDBJ whole genome shotgun (WGS) entry which is preliminary data.</text>
</comment>
<proteinExistence type="predicted"/>
<evidence type="ECO:0000313" key="2">
    <source>
        <dbReference type="Proteomes" id="UP001558613"/>
    </source>
</evidence>